<dbReference type="EMBL" id="BAABHC010000029">
    <property type="protein sequence ID" value="GAA4441141.1"/>
    <property type="molecule type" value="Genomic_DNA"/>
</dbReference>
<feature type="chain" id="PRO_5045867084" description="Right handed beta helix region" evidence="1">
    <location>
        <begin position="25"/>
        <end position="701"/>
    </location>
</feature>
<sequence>MKQKFIYVLSAMLWLQLLSFSSEATDQAAADTLTFFVSKGGSSSPKTIHPDQTFATIGEAKTAVRELKNQGRLDRPVKVYIEAGVYFLDTPLLFTPDDSGTETAPVIYTSYGGRALLHGGKKISNWKKHKGDIYSTTLPEVKKGNWHFNQLYINGELRQRARTPNKGFHRVKGFPDGAHDIHYHTDCQRFEFAEGDINPKWKNLEDVEVIVYHFWTDSHLPIQSIDTKNNIVTFRHKAGKIFTDGFSDAGAKYIVENVWEGLDEPGEWYLNRKTGKLYYIPLPGEDMAKVEVVAPFTEKFITIEGDPLQNQYVEHITFDKLDFSYTNWQLPPGNSNDDQGSASVPAAITLTGARHIAFTNCEVKNIGTFAFEVGKGSTYNQFIYNTISQIAAGGFRVNGGTDEDPPVLRTGNNIISDNDLHHFGEVYPSAVGVLLMQTYGNRVEHNNIYNGWYTGVSVGWEWGYQRSISRDNIIAYNHIHTIGQGLLSDMGGIYTLGVSPGTIIRNNLIHDVQANQYGGWGIYNDEGSSYLLVENNVVYNTNFAGYNIHYAKEITVRNNVFALGKLAQLSRGKSEPHKSVYFENNIIYWKEGELLSENWSDQPYPFYRKPEGKVQEANSTFEMDWNIYFNPDMPLEKVSYNGKTWEAWHSMGKDQHSEYADPLFVDPENHDFRLRAESPAFKLGFKPIDISTVGPREVKKL</sequence>
<evidence type="ECO:0000259" key="3">
    <source>
        <dbReference type="Pfam" id="PF21231"/>
    </source>
</evidence>
<evidence type="ECO:0008006" key="6">
    <source>
        <dbReference type="Google" id="ProtNLM"/>
    </source>
</evidence>
<feature type="signal peptide" evidence="1">
    <location>
        <begin position="1"/>
        <end position="24"/>
    </location>
</feature>
<dbReference type="InterPro" id="IPR006626">
    <property type="entry name" value="PbH1"/>
</dbReference>
<dbReference type="InterPro" id="IPR011050">
    <property type="entry name" value="Pectin_lyase_fold/virulence"/>
</dbReference>
<feature type="domain" description="Right handed beta helix" evidence="2">
    <location>
        <begin position="347"/>
        <end position="486"/>
    </location>
</feature>
<evidence type="ECO:0000256" key="1">
    <source>
        <dbReference type="SAM" id="SignalP"/>
    </source>
</evidence>
<dbReference type="Gene3D" id="2.160.20.10">
    <property type="entry name" value="Single-stranded right-handed beta-helix, Pectin lyase-like"/>
    <property type="match status" value="2"/>
</dbReference>
<dbReference type="RefSeq" id="WP_345161535.1">
    <property type="nucleotide sequence ID" value="NZ_BAABHC010000029.1"/>
</dbReference>
<comment type="caution">
    <text evidence="4">The sequence shown here is derived from an EMBL/GenBank/DDBJ whole genome shotgun (WGS) entry which is preliminary data.</text>
</comment>
<evidence type="ECO:0000313" key="5">
    <source>
        <dbReference type="Proteomes" id="UP001500552"/>
    </source>
</evidence>
<keyword evidence="1" id="KW-0732">Signal</keyword>
<reference evidence="5" key="1">
    <citation type="journal article" date="2019" name="Int. J. Syst. Evol. Microbiol.">
        <title>The Global Catalogue of Microorganisms (GCM) 10K type strain sequencing project: providing services to taxonomists for standard genome sequencing and annotation.</title>
        <authorList>
            <consortium name="The Broad Institute Genomics Platform"/>
            <consortium name="The Broad Institute Genome Sequencing Center for Infectious Disease"/>
            <person name="Wu L."/>
            <person name="Ma J."/>
        </authorList>
    </citation>
    <scope>NUCLEOTIDE SEQUENCE [LARGE SCALE GENOMIC DNA]</scope>
    <source>
        <strain evidence="5">JCM 17926</strain>
    </source>
</reference>
<dbReference type="SUPFAM" id="SSF51126">
    <property type="entry name" value="Pectin lyase-like"/>
    <property type="match status" value="1"/>
</dbReference>
<gene>
    <name evidence="4" type="ORF">GCM10023188_39310</name>
</gene>
<accession>A0ABP8M0N3</accession>
<dbReference type="InterPro" id="IPR012334">
    <property type="entry name" value="Pectin_lyas_fold"/>
</dbReference>
<dbReference type="InterPro" id="IPR048482">
    <property type="entry name" value="GH141_ins"/>
</dbReference>
<dbReference type="Pfam" id="PF21231">
    <property type="entry name" value="GH141_M"/>
    <property type="match status" value="1"/>
</dbReference>
<dbReference type="InterPro" id="IPR039448">
    <property type="entry name" value="Beta_helix"/>
</dbReference>
<protein>
    <recommendedName>
        <fullName evidence="6">Right handed beta helix region</fullName>
    </recommendedName>
</protein>
<evidence type="ECO:0000313" key="4">
    <source>
        <dbReference type="EMBL" id="GAA4441141.1"/>
    </source>
</evidence>
<evidence type="ECO:0000259" key="2">
    <source>
        <dbReference type="Pfam" id="PF13229"/>
    </source>
</evidence>
<dbReference type="Pfam" id="PF13229">
    <property type="entry name" value="Beta_helix"/>
    <property type="match status" value="1"/>
</dbReference>
<organism evidence="4 5">
    <name type="scientific">Pontibacter saemangeumensis</name>
    <dbReference type="NCBI Taxonomy" id="1084525"/>
    <lineage>
        <taxon>Bacteria</taxon>
        <taxon>Pseudomonadati</taxon>
        <taxon>Bacteroidota</taxon>
        <taxon>Cytophagia</taxon>
        <taxon>Cytophagales</taxon>
        <taxon>Hymenobacteraceae</taxon>
        <taxon>Pontibacter</taxon>
    </lineage>
</organism>
<dbReference type="Proteomes" id="UP001500552">
    <property type="component" value="Unassembled WGS sequence"/>
</dbReference>
<proteinExistence type="predicted"/>
<feature type="domain" description="GH141-like insertion" evidence="3">
    <location>
        <begin position="131"/>
        <end position="281"/>
    </location>
</feature>
<dbReference type="SMART" id="SM00710">
    <property type="entry name" value="PbH1"/>
    <property type="match status" value="8"/>
</dbReference>
<dbReference type="PANTHER" id="PTHR36453">
    <property type="entry name" value="SECRETED PROTEIN-RELATED"/>
    <property type="match status" value="1"/>
</dbReference>
<name>A0ABP8M0N3_9BACT</name>
<dbReference type="PANTHER" id="PTHR36453:SF1">
    <property type="entry name" value="RIGHT HANDED BETA HELIX DOMAIN-CONTAINING PROTEIN"/>
    <property type="match status" value="1"/>
</dbReference>
<keyword evidence="5" id="KW-1185">Reference proteome</keyword>